<sequence length="210" mass="23511">MKIGLVSFHTCPMADLGEKDAGGMNVYLLNLAARLDSMGHTVYVFTRSHEHSEDSDMPLGTSSKLVHISAGPIESSKNELINLVFEFSRNIQIYTEYEDLHIDILHSHYWLSGLVGDLLSESWEIPHVITFHTLAKTKSRALPVGDEHTSRSASEYKLMCRSDKILVLTQKEVQDIDQLYGSFSNKVAVVPPGVDLGKFYQTDKDAARNQ</sequence>
<dbReference type="EMBL" id="UINC01113048">
    <property type="protein sequence ID" value="SVC82405.1"/>
    <property type="molecule type" value="Genomic_DNA"/>
</dbReference>
<reference evidence="2" key="1">
    <citation type="submission" date="2018-05" db="EMBL/GenBank/DDBJ databases">
        <authorList>
            <person name="Lanie J.A."/>
            <person name="Ng W.-L."/>
            <person name="Kazmierczak K.M."/>
            <person name="Andrzejewski T.M."/>
            <person name="Davidsen T.M."/>
            <person name="Wayne K.J."/>
            <person name="Tettelin H."/>
            <person name="Glass J.I."/>
            <person name="Rusch D."/>
            <person name="Podicherti R."/>
            <person name="Tsui H.-C.T."/>
            <person name="Winkler M.E."/>
        </authorList>
    </citation>
    <scope>NUCLEOTIDE SEQUENCE</scope>
</reference>
<evidence type="ECO:0000259" key="1">
    <source>
        <dbReference type="Pfam" id="PF13439"/>
    </source>
</evidence>
<protein>
    <recommendedName>
        <fullName evidence="1">Glycosyltransferase subfamily 4-like N-terminal domain-containing protein</fullName>
    </recommendedName>
</protein>
<feature type="non-terminal residue" evidence="2">
    <location>
        <position position="210"/>
    </location>
</feature>
<evidence type="ECO:0000313" key="2">
    <source>
        <dbReference type="EMBL" id="SVC82405.1"/>
    </source>
</evidence>
<dbReference type="PANTHER" id="PTHR45947">
    <property type="entry name" value="SULFOQUINOVOSYL TRANSFERASE SQD2"/>
    <property type="match status" value="1"/>
</dbReference>
<dbReference type="PANTHER" id="PTHR45947:SF3">
    <property type="entry name" value="SULFOQUINOVOSYL TRANSFERASE SQD2"/>
    <property type="match status" value="1"/>
</dbReference>
<organism evidence="2">
    <name type="scientific">marine metagenome</name>
    <dbReference type="NCBI Taxonomy" id="408172"/>
    <lineage>
        <taxon>unclassified sequences</taxon>
        <taxon>metagenomes</taxon>
        <taxon>ecological metagenomes</taxon>
    </lineage>
</organism>
<proteinExistence type="predicted"/>
<dbReference type="InterPro" id="IPR028098">
    <property type="entry name" value="Glyco_trans_4-like_N"/>
</dbReference>
<feature type="domain" description="Glycosyltransferase subfamily 4-like N-terminal" evidence="1">
    <location>
        <begin position="22"/>
        <end position="196"/>
    </location>
</feature>
<dbReference type="Gene3D" id="3.40.50.2000">
    <property type="entry name" value="Glycogen Phosphorylase B"/>
    <property type="match status" value="1"/>
</dbReference>
<dbReference type="GO" id="GO:0016757">
    <property type="term" value="F:glycosyltransferase activity"/>
    <property type="evidence" value="ECO:0007669"/>
    <property type="project" value="TreeGrafter"/>
</dbReference>
<accession>A0A382QC04</accession>
<name>A0A382QC04_9ZZZZ</name>
<dbReference type="AlphaFoldDB" id="A0A382QC04"/>
<dbReference type="Pfam" id="PF13439">
    <property type="entry name" value="Glyco_transf_4"/>
    <property type="match status" value="1"/>
</dbReference>
<gene>
    <name evidence="2" type="ORF">METZ01_LOCUS335259</name>
</gene>
<dbReference type="SUPFAM" id="SSF53756">
    <property type="entry name" value="UDP-Glycosyltransferase/glycogen phosphorylase"/>
    <property type="match status" value="1"/>
</dbReference>
<dbReference type="InterPro" id="IPR050194">
    <property type="entry name" value="Glycosyltransferase_grp1"/>
</dbReference>